<protein>
    <submittedName>
        <fullName evidence="6">ABC transporter substrate-binding protein</fullName>
    </submittedName>
</protein>
<comment type="caution">
    <text evidence="6">The sequence shown here is derived from an EMBL/GenBank/DDBJ whole genome shotgun (WGS) entry which is preliminary data.</text>
</comment>
<dbReference type="InterPro" id="IPR028081">
    <property type="entry name" value="Leu-bd"/>
</dbReference>
<keyword evidence="7" id="KW-1185">Reference proteome</keyword>
<feature type="domain" description="Leucine-binding protein" evidence="5">
    <location>
        <begin position="37"/>
        <end position="384"/>
    </location>
</feature>
<dbReference type="PRINTS" id="PR00337">
    <property type="entry name" value="LEUILEVALBP"/>
</dbReference>
<accession>A0A9X9WR32</accession>
<sequence>MITRRELAAGAAGIALVTAGTREAAAQDRTGVTDNVLKIGVLGSLTGVQAVFGQGNLSGVQIVFDEVNAAGGIHGRRLEIASVDDESTPARSIAGFRRLVDDERVFAVIGPSASAIGQAMEPTLRAASAVPVLISIFSSPAATEPYKNNVFRTGPLNDRLQGKALADFALDVLHGQKVALAQQTDEYGRRGGQSLTEQMRARSKPLVATEVFNLTDTDFTAQLLRMKQAEPDVIVIYGFPAPAATITRQARQLGLTAKIIGSNATSNRTYPATVGPAAVGVMNVITLADLPERPTDPRMQAYVQKFTARFPDLARQNRPDLGDCLGYNGAMVFAEGLRKAGRDLSREGFIRAMESISNFETGVGLPTTFGPNRREGNLQARVLEFQPDLTRKLIEQRLQAQP</sequence>
<name>A0A9X9WR32_9PROT</name>
<dbReference type="PANTHER" id="PTHR47235:SF1">
    <property type="entry name" value="BLR6548 PROTEIN"/>
    <property type="match status" value="1"/>
</dbReference>
<proteinExistence type="inferred from homology"/>
<evidence type="ECO:0000313" key="7">
    <source>
        <dbReference type="Proteomes" id="UP001138751"/>
    </source>
</evidence>
<keyword evidence="4" id="KW-0029">Amino-acid transport</keyword>
<dbReference type="Gene3D" id="3.40.50.2300">
    <property type="match status" value="2"/>
</dbReference>
<comment type="similarity">
    <text evidence="1">Belongs to the leucine-binding protein family.</text>
</comment>
<reference evidence="6" key="2">
    <citation type="journal article" date="2021" name="Syst. Appl. Microbiol.">
        <title>Roseomonas hellenica sp. nov., isolated from roots of wild-growing Alkanna tinctoria.</title>
        <authorList>
            <person name="Rat A."/>
            <person name="Naranjo H.D."/>
            <person name="Lebbe L."/>
            <person name="Cnockaert M."/>
            <person name="Krigas N."/>
            <person name="Grigoriadou K."/>
            <person name="Maloupa E."/>
            <person name="Willems A."/>
        </authorList>
    </citation>
    <scope>NUCLEOTIDE SEQUENCE</scope>
    <source>
        <strain evidence="6">LMG 31231</strain>
    </source>
</reference>
<evidence type="ECO:0000256" key="2">
    <source>
        <dbReference type="ARBA" id="ARBA00022448"/>
    </source>
</evidence>
<dbReference type="RefSeq" id="WP_211859928.1">
    <property type="nucleotide sequence ID" value="NZ_JAAEDM010000001.1"/>
</dbReference>
<dbReference type="SUPFAM" id="SSF53822">
    <property type="entry name" value="Periplasmic binding protein-like I"/>
    <property type="match status" value="1"/>
</dbReference>
<dbReference type="InterPro" id="IPR000709">
    <property type="entry name" value="Leu_Ile_Val-bd"/>
</dbReference>
<evidence type="ECO:0000313" key="6">
    <source>
        <dbReference type="EMBL" id="MBR0669611.1"/>
    </source>
</evidence>
<evidence type="ECO:0000256" key="3">
    <source>
        <dbReference type="ARBA" id="ARBA00022729"/>
    </source>
</evidence>
<evidence type="ECO:0000256" key="4">
    <source>
        <dbReference type="ARBA" id="ARBA00022970"/>
    </source>
</evidence>
<dbReference type="GO" id="GO:0006865">
    <property type="term" value="P:amino acid transport"/>
    <property type="evidence" value="ECO:0007669"/>
    <property type="project" value="UniProtKB-KW"/>
</dbReference>
<evidence type="ECO:0000259" key="5">
    <source>
        <dbReference type="Pfam" id="PF13458"/>
    </source>
</evidence>
<reference evidence="6" key="1">
    <citation type="submission" date="2020-01" db="EMBL/GenBank/DDBJ databases">
        <authorList>
            <person name="Rat A."/>
        </authorList>
    </citation>
    <scope>NUCLEOTIDE SEQUENCE</scope>
    <source>
        <strain evidence="6">LMG 31231</strain>
    </source>
</reference>
<gene>
    <name evidence="6" type="ORF">GXW76_00375</name>
</gene>
<dbReference type="AlphaFoldDB" id="A0A9X9WR32"/>
<dbReference type="CDD" id="cd06343">
    <property type="entry name" value="PBP1_ABC_ligand_binding-like"/>
    <property type="match status" value="1"/>
</dbReference>
<dbReference type="Pfam" id="PF13458">
    <property type="entry name" value="Peripla_BP_6"/>
    <property type="match status" value="1"/>
</dbReference>
<keyword evidence="2" id="KW-0813">Transport</keyword>
<organism evidence="6 7">
    <name type="scientific">Neoroseomonas soli</name>
    <dbReference type="NCBI Taxonomy" id="1081025"/>
    <lineage>
        <taxon>Bacteria</taxon>
        <taxon>Pseudomonadati</taxon>
        <taxon>Pseudomonadota</taxon>
        <taxon>Alphaproteobacteria</taxon>
        <taxon>Acetobacterales</taxon>
        <taxon>Acetobacteraceae</taxon>
        <taxon>Neoroseomonas</taxon>
    </lineage>
</organism>
<evidence type="ECO:0000256" key="1">
    <source>
        <dbReference type="ARBA" id="ARBA00010062"/>
    </source>
</evidence>
<dbReference type="InterPro" id="IPR028082">
    <property type="entry name" value="Peripla_BP_I"/>
</dbReference>
<dbReference type="PANTHER" id="PTHR47235">
    <property type="entry name" value="BLR6548 PROTEIN"/>
    <property type="match status" value="1"/>
</dbReference>
<dbReference type="EMBL" id="JAAEDM010000001">
    <property type="protein sequence ID" value="MBR0669611.1"/>
    <property type="molecule type" value="Genomic_DNA"/>
</dbReference>
<dbReference type="Proteomes" id="UP001138751">
    <property type="component" value="Unassembled WGS sequence"/>
</dbReference>
<keyword evidence="3" id="KW-0732">Signal</keyword>